<evidence type="ECO:0000313" key="1">
    <source>
        <dbReference type="EMBL" id="VFK03061.1"/>
    </source>
</evidence>
<sequence>MDPVPQRFRDSILPFSPVDTPAQFLSRPEVENISPVDIHLFACLRISADARFVITNTETPEIANLDPPTSGQRIRYAGQNDIHHELGIFMTSIFHGCRHVVHQFGFVH</sequence>
<gene>
    <name evidence="2" type="ORF">BECKH772A_GA0070896_103212</name>
    <name evidence="1" type="ORF">BECKH772B_GA0070898_103242</name>
    <name evidence="3" type="ORF">BECKH772C_GA0070978_103182</name>
</gene>
<organism evidence="3">
    <name type="scientific">Candidatus Kentrum eta</name>
    <dbReference type="NCBI Taxonomy" id="2126337"/>
    <lineage>
        <taxon>Bacteria</taxon>
        <taxon>Pseudomonadati</taxon>
        <taxon>Pseudomonadota</taxon>
        <taxon>Gammaproteobacteria</taxon>
        <taxon>Candidatus Kentrum</taxon>
    </lineage>
</organism>
<protein>
    <submittedName>
        <fullName evidence="3">Uncharacterized protein</fullName>
    </submittedName>
</protein>
<dbReference type="EMBL" id="CAADFI010000324">
    <property type="protein sequence ID" value="VFK03061.1"/>
    <property type="molecule type" value="Genomic_DNA"/>
</dbReference>
<accession>A0A450VMF8</accession>
<proteinExistence type="predicted"/>
<reference evidence="3" key="1">
    <citation type="submission" date="2019-02" db="EMBL/GenBank/DDBJ databases">
        <authorList>
            <person name="Gruber-Vodicka R. H."/>
            <person name="Seah K. B. B."/>
        </authorList>
    </citation>
    <scope>NUCLEOTIDE SEQUENCE</scope>
    <source>
        <strain evidence="3">BECK_SA2B12</strain>
        <strain evidence="2">BECK_SA2B15</strain>
        <strain evidence="1">BECK_SA2B20</strain>
    </source>
</reference>
<name>A0A450VMF8_9GAMM</name>
<evidence type="ECO:0000313" key="3">
    <source>
        <dbReference type="EMBL" id="VFK05979.1"/>
    </source>
</evidence>
<evidence type="ECO:0000313" key="2">
    <source>
        <dbReference type="EMBL" id="VFK03378.1"/>
    </source>
</evidence>
<dbReference type="EMBL" id="CAADFG010000321">
    <property type="protein sequence ID" value="VFK03378.1"/>
    <property type="molecule type" value="Genomic_DNA"/>
</dbReference>
<dbReference type="AlphaFoldDB" id="A0A450VMF8"/>
<dbReference type="EMBL" id="CAADFJ010000318">
    <property type="protein sequence ID" value="VFK05979.1"/>
    <property type="molecule type" value="Genomic_DNA"/>
</dbReference>